<reference evidence="1" key="1">
    <citation type="journal article" date="2021" name="ISME J.">
        <title>Genomic evolution of the class Acidithiobacillia: deep-branching Proteobacteria living in extreme acidic conditions.</title>
        <authorList>
            <person name="Moya-Beltran A."/>
            <person name="Beard S."/>
            <person name="Rojas-Villalobos C."/>
            <person name="Issotta F."/>
            <person name="Gallardo Y."/>
            <person name="Ulloa R."/>
            <person name="Giaveno A."/>
            <person name="Degli Esposti M."/>
            <person name="Johnson D.B."/>
            <person name="Quatrini R."/>
        </authorList>
    </citation>
    <scope>NUCLEOTIDE SEQUENCE</scope>
    <source>
        <strain evidence="1">VAN18-1</strain>
    </source>
</reference>
<evidence type="ECO:0000313" key="2">
    <source>
        <dbReference type="Proteomes" id="UP001197378"/>
    </source>
</evidence>
<evidence type="ECO:0000313" key="1">
    <source>
        <dbReference type="EMBL" id="MBU2788749.1"/>
    </source>
</evidence>
<accession>A0AAE3CKG6</accession>
<dbReference type="AlphaFoldDB" id="A0AAE3CKG6"/>
<dbReference type="EMBL" id="JAAXYO010000164">
    <property type="protein sequence ID" value="MBU2788749.1"/>
    <property type="molecule type" value="Genomic_DNA"/>
</dbReference>
<comment type="caution">
    <text evidence="1">The sequence shown here is derived from an EMBL/GenBank/DDBJ whole genome shotgun (WGS) entry which is preliminary data.</text>
</comment>
<keyword evidence="2" id="KW-1185">Reference proteome</keyword>
<name>A0AAE3CKG6_9PROT</name>
<proteinExistence type="predicted"/>
<sequence>MAAEDHDWTNPHYQAKIRSDRILSEARIFYHDIHEREYNRARKYLRKMISNLRQIKEIYQYGF</sequence>
<dbReference type="Proteomes" id="UP001197378">
    <property type="component" value="Unassembled WGS sequence"/>
</dbReference>
<protein>
    <submittedName>
        <fullName evidence="1">Uncharacterized protein</fullName>
    </submittedName>
</protein>
<organism evidence="1 2">
    <name type="scientific">Igneacidithiobacillus copahuensis</name>
    <dbReference type="NCBI Taxonomy" id="2724909"/>
    <lineage>
        <taxon>Bacteria</taxon>
        <taxon>Pseudomonadati</taxon>
        <taxon>Pseudomonadota</taxon>
        <taxon>Acidithiobacillia</taxon>
        <taxon>Acidithiobacillales</taxon>
        <taxon>Acidithiobacillaceae</taxon>
        <taxon>Igneacidithiobacillus</taxon>
    </lineage>
</organism>
<gene>
    <name evidence="1" type="ORF">HFQ13_11165</name>
</gene>